<reference evidence="2 3" key="1">
    <citation type="submission" date="2020-08" db="EMBL/GenBank/DDBJ databases">
        <title>Genomic Encyclopedia of Type Strains, Phase IV (KMG-IV): sequencing the most valuable type-strain genomes for metagenomic binning, comparative biology and taxonomic classification.</title>
        <authorList>
            <person name="Goeker M."/>
        </authorList>
    </citation>
    <scope>NUCLEOTIDE SEQUENCE [LARGE SCALE GENOMIC DNA]</scope>
    <source>
        <strain evidence="2 3">DSM 29007</strain>
    </source>
</reference>
<feature type="chain" id="PRO_5032859101" description="DUF5683 domain-containing protein" evidence="1">
    <location>
        <begin position="32"/>
        <end position="196"/>
    </location>
</feature>
<evidence type="ECO:0000313" key="2">
    <source>
        <dbReference type="EMBL" id="MBB6069293.1"/>
    </source>
</evidence>
<organism evidence="2 3">
    <name type="scientific">Longimicrobium terrae</name>
    <dbReference type="NCBI Taxonomy" id="1639882"/>
    <lineage>
        <taxon>Bacteria</taxon>
        <taxon>Pseudomonadati</taxon>
        <taxon>Gemmatimonadota</taxon>
        <taxon>Longimicrobiia</taxon>
        <taxon>Longimicrobiales</taxon>
        <taxon>Longimicrobiaceae</taxon>
        <taxon>Longimicrobium</taxon>
    </lineage>
</organism>
<evidence type="ECO:0008006" key="4">
    <source>
        <dbReference type="Google" id="ProtNLM"/>
    </source>
</evidence>
<dbReference type="EMBL" id="JACHIA010000002">
    <property type="protein sequence ID" value="MBB6069293.1"/>
    <property type="molecule type" value="Genomic_DNA"/>
</dbReference>
<name>A0A841GVF4_9BACT</name>
<comment type="caution">
    <text evidence="2">The sequence shown here is derived from an EMBL/GenBank/DDBJ whole genome shotgun (WGS) entry which is preliminary data.</text>
</comment>
<evidence type="ECO:0000313" key="3">
    <source>
        <dbReference type="Proteomes" id="UP000582837"/>
    </source>
</evidence>
<dbReference type="AlphaFoldDB" id="A0A841GVF4"/>
<dbReference type="RefSeq" id="WP_170037905.1">
    <property type="nucleotide sequence ID" value="NZ_JABDTL010000002.1"/>
</dbReference>
<protein>
    <recommendedName>
        <fullName evidence="4">DUF5683 domain-containing protein</fullName>
    </recommendedName>
</protein>
<sequence length="196" mass="21274">MPIRPLPDSAAGALRRFVLLIPVLAALGALAAPAAAQTPDSVRPLTVRDSGSVRRAAPDTTENFRVAPGRAFLHSLVLPGWGQSELGAPGRGGVYFTLEAGSLWMWLTAHQKLREAREQQSLLRRTGQIAPDAKTGLVRSRENQREDWITLSIFWLFFSGADAFVAAHLQDFDVHVNAIPRPGGATELRATVPLPR</sequence>
<keyword evidence="3" id="KW-1185">Reference proteome</keyword>
<dbReference type="Proteomes" id="UP000582837">
    <property type="component" value="Unassembled WGS sequence"/>
</dbReference>
<keyword evidence="1" id="KW-0732">Signal</keyword>
<feature type="signal peptide" evidence="1">
    <location>
        <begin position="1"/>
        <end position="31"/>
    </location>
</feature>
<accession>A0A841GVF4</accession>
<gene>
    <name evidence="2" type="ORF">HNQ61_000908</name>
</gene>
<evidence type="ECO:0000256" key="1">
    <source>
        <dbReference type="SAM" id="SignalP"/>
    </source>
</evidence>
<proteinExistence type="predicted"/>